<dbReference type="RefSeq" id="WP_145145667.1">
    <property type="nucleotide sequence ID" value="NZ_VLKY01000024.1"/>
</dbReference>
<reference evidence="5 6" key="1">
    <citation type="journal article" date="2015" name="Stand. Genomic Sci.">
        <title>Genomic Encyclopedia of Bacterial and Archaeal Type Strains, Phase III: the genomes of soil and plant-associated and newly described type strains.</title>
        <authorList>
            <person name="Whitman W.B."/>
            <person name="Woyke T."/>
            <person name="Klenk H.P."/>
            <person name="Zhou Y."/>
            <person name="Lilburn T.G."/>
            <person name="Beck B.J."/>
            <person name="De Vos P."/>
            <person name="Vandamme P."/>
            <person name="Eisen J.A."/>
            <person name="Garrity G."/>
            <person name="Hugenholtz P."/>
            <person name="Kyrpides N.C."/>
        </authorList>
    </citation>
    <scope>NUCLEOTIDE SEQUENCE [LARGE SCALE GENOMIC DNA]</scope>
    <source>
        <strain evidence="5 6">CGMCC 1.6858</strain>
    </source>
</reference>
<protein>
    <submittedName>
        <fullName evidence="5">DNA-binding FadR family transcriptional regulator</fullName>
    </submittedName>
</protein>
<dbReference type="InterPro" id="IPR011711">
    <property type="entry name" value="GntR_C"/>
</dbReference>
<feature type="domain" description="HTH gntR-type" evidence="4">
    <location>
        <begin position="14"/>
        <end position="82"/>
    </location>
</feature>
<dbReference type="SUPFAM" id="SSF46785">
    <property type="entry name" value="Winged helix' DNA-binding domain"/>
    <property type="match status" value="1"/>
</dbReference>
<dbReference type="Gene3D" id="1.10.10.10">
    <property type="entry name" value="Winged helix-like DNA-binding domain superfamily/Winged helix DNA-binding domain"/>
    <property type="match status" value="1"/>
</dbReference>
<dbReference type="SUPFAM" id="SSF48008">
    <property type="entry name" value="GntR ligand-binding domain-like"/>
    <property type="match status" value="1"/>
</dbReference>
<dbReference type="PRINTS" id="PR00035">
    <property type="entry name" value="HTHGNTR"/>
</dbReference>
<keyword evidence="6" id="KW-1185">Reference proteome</keyword>
<sequence length="244" mass="26685">MQASSSQPPLRRTKNLSQELADLLEAQIRNGTLAPGAKLPSEAQIIKAHGVSRTVVREALSNLQASGKVTTRQGIGTFVCQPSTTLSTFLDGVAVETLDDVISVIEVRVSLESEAAALAAQRRTPAQLGQLRRLLDQMQEQTAREVSLADLDMEFHLVISQATGNRYLTSIMSSLGQELVPRIRLNNAFSNSPLSQLYLKRRDAEHEDIYNAIARQDAIGAAAAMRLHLTNSRERLIKVINAYG</sequence>
<dbReference type="Pfam" id="PF07729">
    <property type="entry name" value="FCD"/>
    <property type="match status" value="1"/>
</dbReference>
<dbReference type="Proteomes" id="UP000316905">
    <property type="component" value="Unassembled WGS sequence"/>
</dbReference>
<dbReference type="GO" id="GO:0003700">
    <property type="term" value="F:DNA-binding transcription factor activity"/>
    <property type="evidence" value="ECO:0007669"/>
    <property type="project" value="InterPro"/>
</dbReference>
<keyword evidence="3" id="KW-0804">Transcription</keyword>
<dbReference type="OrthoDB" id="1040417at2"/>
<dbReference type="PROSITE" id="PS50949">
    <property type="entry name" value="HTH_GNTR"/>
    <property type="match status" value="1"/>
</dbReference>
<proteinExistence type="predicted"/>
<dbReference type="InterPro" id="IPR000524">
    <property type="entry name" value="Tscrpt_reg_HTH_GntR"/>
</dbReference>
<dbReference type="SMART" id="SM00895">
    <property type="entry name" value="FCD"/>
    <property type="match status" value="1"/>
</dbReference>
<keyword evidence="1" id="KW-0805">Transcription regulation</keyword>
<name>A0A562PT51_9PSED</name>
<organism evidence="5 6">
    <name type="scientific">Pseudomonas duriflava</name>
    <dbReference type="NCBI Taxonomy" id="459528"/>
    <lineage>
        <taxon>Bacteria</taxon>
        <taxon>Pseudomonadati</taxon>
        <taxon>Pseudomonadota</taxon>
        <taxon>Gammaproteobacteria</taxon>
        <taxon>Pseudomonadales</taxon>
        <taxon>Pseudomonadaceae</taxon>
        <taxon>Pseudomonas</taxon>
    </lineage>
</organism>
<comment type="caution">
    <text evidence="5">The sequence shown here is derived from an EMBL/GenBank/DDBJ whole genome shotgun (WGS) entry which is preliminary data.</text>
</comment>
<dbReference type="PANTHER" id="PTHR43537">
    <property type="entry name" value="TRANSCRIPTIONAL REGULATOR, GNTR FAMILY"/>
    <property type="match status" value="1"/>
</dbReference>
<evidence type="ECO:0000313" key="5">
    <source>
        <dbReference type="EMBL" id="TWI47256.1"/>
    </source>
</evidence>
<evidence type="ECO:0000256" key="1">
    <source>
        <dbReference type="ARBA" id="ARBA00023015"/>
    </source>
</evidence>
<gene>
    <name evidence="5" type="ORF">IQ22_04320</name>
</gene>
<dbReference type="AlphaFoldDB" id="A0A562PT51"/>
<dbReference type="SMART" id="SM00345">
    <property type="entry name" value="HTH_GNTR"/>
    <property type="match status" value="1"/>
</dbReference>
<dbReference type="InterPro" id="IPR008920">
    <property type="entry name" value="TF_FadR/GntR_C"/>
</dbReference>
<dbReference type="EMBL" id="VLKY01000024">
    <property type="protein sequence ID" value="TWI47256.1"/>
    <property type="molecule type" value="Genomic_DNA"/>
</dbReference>
<dbReference type="InterPro" id="IPR036390">
    <property type="entry name" value="WH_DNA-bd_sf"/>
</dbReference>
<keyword evidence="2 5" id="KW-0238">DNA-binding</keyword>
<dbReference type="Pfam" id="PF00392">
    <property type="entry name" value="GntR"/>
    <property type="match status" value="1"/>
</dbReference>
<dbReference type="PANTHER" id="PTHR43537:SF5">
    <property type="entry name" value="UXU OPERON TRANSCRIPTIONAL REGULATOR"/>
    <property type="match status" value="1"/>
</dbReference>
<dbReference type="GO" id="GO:0003677">
    <property type="term" value="F:DNA binding"/>
    <property type="evidence" value="ECO:0007669"/>
    <property type="project" value="UniProtKB-KW"/>
</dbReference>
<evidence type="ECO:0000259" key="4">
    <source>
        <dbReference type="PROSITE" id="PS50949"/>
    </source>
</evidence>
<dbReference type="InterPro" id="IPR036388">
    <property type="entry name" value="WH-like_DNA-bd_sf"/>
</dbReference>
<dbReference type="Gene3D" id="1.20.120.530">
    <property type="entry name" value="GntR ligand-binding domain-like"/>
    <property type="match status" value="1"/>
</dbReference>
<evidence type="ECO:0000256" key="3">
    <source>
        <dbReference type="ARBA" id="ARBA00023163"/>
    </source>
</evidence>
<evidence type="ECO:0000313" key="6">
    <source>
        <dbReference type="Proteomes" id="UP000316905"/>
    </source>
</evidence>
<evidence type="ECO:0000256" key="2">
    <source>
        <dbReference type="ARBA" id="ARBA00023125"/>
    </source>
</evidence>
<accession>A0A562PT51</accession>
<dbReference type="CDD" id="cd07377">
    <property type="entry name" value="WHTH_GntR"/>
    <property type="match status" value="1"/>
</dbReference>